<feature type="compositionally biased region" description="Basic and acidic residues" evidence="1">
    <location>
        <begin position="2841"/>
        <end position="2850"/>
    </location>
</feature>
<protein>
    <recommendedName>
        <fullName evidence="3">RIH domain-containing protein</fullName>
    </recommendedName>
</protein>
<keyword evidence="2" id="KW-0812">Transmembrane</keyword>
<feature type="transmembrane region" description="Helical" evidence="2">
    <location>
        <begin position="2200"/>
        <end position="2221"/>
    </location>
</feature>
<feature type="region of interest" description="Disordered" evidence="1">
    <location>
        <begin position="2612"/>
        <end position="2774"/>
    </location>
</feature>
<feature type="compositionally biased region" description="Low complexity" evidence="1">
    <location>
        <begin position="2612"/>
        <end position="2640"/>
    </location>
</feature>
<feature type="region of interest" description="Disordered" evidence="1">
    <location>
        <begin position="2526"/>
        <end position="2587"/>
    </location>
</feature>
<reference evidence="4 5" key="1">
    <citation type="journal article" date="2015" name="Genome Biol. Evol.">
        <title>Comparative Genomics of a Bacterivorous Green Alga Reveals Evolutionary Causalities and Consequences of Phago-Mixotrophic Mode of Nutrition.</title>
        <authorList>
            <person name="Burns J.A."/>
            <person name="Paasch A."/>
            <person name="Narechania A."/>
            <person name="Kim E."/>
        </authorList>
    </citation>
    <scope>NUCLEOTIDE SEQUENCE [LARGE SCALE GENOMIC DNA]</scope>
    <source>
        <strain evidence="4 5">PLY_AMNH</strain>
    </source>
</reference>
<keyword evidence="2" id="KW-1133">Transmembrane helix</keyword>
<dbReference type="Proteomes" id="UP001190700">
    <property type="component" value="Unassembled WGS sequence"/>
</dbReference>
<feature type="compositionally biased region" description="Acidic residues" evidence="1">
    <location>
        <begin position="3045"/>
        <end position="3061"/>
    </location>
</feature>
<comment type="caution">
    <text evidence="4">The sequence shown here is derived from an EMBL/GenBank/DDBJ whole genome shotgun (WGS) entry which is preliminary data.</text>
</comment>
<name>A0AAE0ESH2_9CHLO</name>
<dbReference type="InterPro" id="IPR000699">
    <property type="entry name" value="RIH_dom"/>
</dbReference>
<evidence type="ECO:0000313" key="5">
    <source>
        <dbReference type="Proteomes" id="UP001190700"/>
    </source>
</evidence>
<feature type="transmembrane region" description="Helical" evidence="2">
    <location>
        <begin position="2233"/>
        <end position="2258"/>
    </location>
</feature>
<feature type="compositionally biased region" description="Low complexity" evidence="1">
    <location>
        <begin position="2745"/>
        <end position="2756"/>
    </location>
</feature>
<evidence type="ECO:0000256" key="1">
    <source>
        <dbReference type="SAM" id="MobiDB-lite"/>
    </source>
</evidence>
<feature type="transmembrane region" description="Helical" evidence="2">
    <location>
        <begin position="2030"/>
        <end position="2047"/>
    </location>
</feature>
<dbReference type="Pfam" id="PF01365">
    <property type="entry name" value="RYDR_ITPR"/>
    <property type="match status" value="1"/>
</dbReference>
<dbReference type="GO" id="GO:0016020">
    <property type="term" value="C:membrane"/>
    <property type="evidence" value="ECO:0007669"/>
    <property type="project" value="InterPro"/>
</dbReference>
<feature type="region of interest" description="Disordered" evidence="1">
    <location>
        <begin position="3124"/>
        <end position="3164"/>
    </location>
</feature>
<keyword evidence="5" id="KW-1185">Reference proteome</keyword>
<feature type="compositionally biased region" description="Low complexity" evidence="1">
    <location>
        <begin position="2962"/>
        <end position="2981"/>
    </location>
</feature>
<feature type="compositionally biased region" description="Acidic residues" evidence="1">
    <location>
        <begin position="2651"/>
        <end position="2661"/>
    </location>
</feature>
<accession>A0AAE0ESH2</accession>
<feature type="transmembrane region" description="Helical" evidence="2">
    <location>
        <begin position="2315"/>
        <end position="2334"/>
    </location>
</feature>
<dbReference type="GO" id="GO:0005262">
    <property type="term" value="F:calcium channel activity"/>
    <property type="evidence" value="ECO:0007669"/>
    <property type="project" value="InterPro"/>
</dbReference>
<gene>
    <name evidence="4" type="ORF">CYMTET_51330</name>
</gene>
<feature type="region of interest" description="Disordered" evidence="1">
    <location>
        <begin position="2841"/>
        <end position="3104"/>
    </location>
</feature>
<feature type="compositionally biased region" description="Low complexity" evidence="1">
    <location>
        <begin position="3069"/>
        <end position="3083"/>
    </location>
</feature>
<dbReference type="InterPro" id="IPR035910">
    <property type="entry name" value="RyR/IP3R_RIH_dom_sf"/>
</dbReference>
<dbReference type="PANTHER" id="PTHR13715">
    <property type="entry name" value="RYANODINE RECEPTOR AND IP3 RECEPTOR"/>
    <property type="match status" value="1"/>
</dbReference>
<evidence type="ECO:0000259" key="3">
    <source>
        <dbReference type="Pfam" id="PF01365"/>
    </source>
</evidence>
<proteinExistence type="predicted"/>
<feature type="region of interest" description="Disordered" evidence="1">
    <location>
        <begin position="436"/>
        <end position="460"/>
    </location>
</feature>
<feature type="compositionally biased region" description="Acidic residues" evidence="1">
    <location>
        <begin position="3126"/>
        <end position="3147"/>
    </location>
</feature>
<feature type="compositionally biased region" description="Low complexity" evidence="1">
    <location>
        <begin position="1600"/>
        <end position="1610"/>
    </location>
</feature>
<evidence type="ECO:0000313" key="4">
    <source>
        <dbReference type="EMBL" id="KAK3238674.1"/>
    </source>
</evidence>
<dbReference type="EMBL" id="LGRX02034145">
    <property type="protein sequence ID" value="KAK3238674.1"/>
    <property type="molecule type" value="Genomic_DNA"/>
</dbReference>
<feature type="compositionally biased region" description="Basic and acidic residues" evidence="1">
    <location>
        <begin position="2942"/>
        <end position="2961"/>
    </location>
</feature>
<evidence type="ECO:0000256" key="2">
    <source>
        <dbReference type="SAM" id="Phobius"/>
    </source>
</evidence>
<dbReference type="SUPFAM" id="SSF100909">
    <property type="entry name" value="IP3 receptor type 1 binding core, domain 2"/>
    <property type="match status" value="1"/>
</dbReference>
<dbReference type="PANTHER" id="PTHR13715:SF99">
    <property type="entry name" value="INOSITOL 1,4,5-TRISPHOSPHATE RECEPTOR-LIKE PROTEIN A"/>
    <property type="match status" value="1"/>
</dbReference>
<organism evidence="4 5">
    <name type="scientific">Cymbomonas tetramitiformis</name>
    <dbReference type="NCBI Taxonomy" id="36881"/>
    <lineage>
        <taxon>Eukaryota</taxon>
        <taxon>Viridiplantae</taxon>
        <taxon>Chlorophyta</taxon>
        <taxon>Pyramimonadophyceae</taxon>
        <taxon>Pyramimonadales</taxon>
        <taxon>Pyramimonadaceae</taxon>
        <taxon>Cymbomonas</taxon>
    </lineage>
</organism>
<feature type="compositionally biased region" description="Low complexity" evidence="1">
    <location>
        <begin position="2537"/>
        <end position="2549"/>
    </location>
</feature>
<feature type="region of interest" description="Disordered" evidence="1">
    <location>
        <begin position="1598"/>
        <end position="1627"/>
    </location>
</feature>
<keyword evidence="2" id="KW-0472">Membrane</keyword>
<feature type="compositionally biased region" description="Low complexity" evidence="1">
    <location>
        <begin position="3002"/>
        <end position="3018"/>
    </location>
</feature>
<dbReference type="InterPro" id="IPR015925">
    <property type="entry name" value="Ryanodine_IP3_receptor"/>
</dbReference>
<sequence>MWASFMPLILRGGGGLASGGEPPASQCVLAWHFGVFWFLFYAPVGGDRGCSGFWGIGAGLEQGIAEGNGNGRAMDGKENESVGSSENGKHSFEKLLMEQNILGLCVSILNLPTRLGCRIAVSRLGGPHGRNQTSSHILTSRAAINEANQMLRLLRISQHASKILQASVSQGGALVAAHLKDHLEVLLWHLGTEVKVAGTILEVIGQSEDLLLQLEDDQLEAFAQVAANMQHERFVRLLQALCRMPTGVPIVANQRRVLRVFFMKRAKFAMPIIRIFNPSFGSRTTKVKGPASMVFPDRTEISMHDCRSYSDVDPENHHQMHCLQLYDYFLAVLKLAADVCAGRHAEALDFLICQDKWGMRYHDMTALLNDNLVPVAVRRALVRLVLVLYVDREPRTQVPLVSFTRAITPSTFNSIHKKGTIGQRLGILKADKAESSGAAADDEAEGAQPQPPSSAKETFSRLAGSCLQNGTGTSAKAGAASGEKVEKVVSDPFVDVARVFQLDFKNMKGEPAHDPFMSLPHRRPPDDFPEVVAWALSVLSAACEADHDMLSQPTRNTIDGASKELSLECPELLVKDAVVVMEMMLHYGILSLAPKRLANAADARSVQMQQETLHSICKLLTLVFDIRLEMRLTRLHSSFEEQCRHFFRYTETANISASQQVLEDLEQALFKTNLLSSKVSGEGGRELQEGLLSLCTSSVPSNNLDTGVMVHTLTERDLLQLEVFKLLFRHVSQVANFVSSAQMVHLNVTAIESQLHQVIFLMNRDLKKLEGLCAREDDPEAFTTATEILHTLISLCNPPAQSKESGHTPKRLRQWVKQMLKNSSMHMTVLSILDLPLAIEGQKAVLVSETSVTMSPTEARRDNENIGLRYAQNKAMAVLFDKCYQWLACFCRDSPQNQEVVFPYIPQFLRHVGVDGINAASAVAACFTDNRNLGVQVKEEILRFFIHAVVRYGKKARWLKIMEPFVIMCGTPVERNQEIVMRLLMEERDAVLELDGAQGGEGLETEGEQDRETLMEQWTLDSYAAGDTFLAYHVECIHLLALCANGHLPNKFKCRDLISFTAALSNILDIELHSQTGRLLEKVDHTTFNFIRRPFMHFLTEVYIATDDDAAKQMVGDAASNRWWGDPSVVLGNNAALLATQSGQLPFSRVRLGMVQHIAAEVIALKEMLVSQQRQEQQQNKVQLSAQAEEDRKTALTIQTSYVLHDAMRVVVSFFQYQWKANTVQENLQAHVTAALADLSDAVLSFISVPKVKEMIVELGFPCSIGGPNIFTNVIRLINELRRFGCIPHAKVLKDHTGADLMAVLSAGEQRNNSEVLESDAVINWGTNVSAVANVAKAVRALTELTVRPMAHQTSILSAEERVRNAWVPFLQKLAAQLGVLDTTRMIGPGMNRLAKILAGSDADSQCDAVCHILALPPVHALKYGNAPSVKYRNVVLFGLRSLRASVYLQAADPDEASQMQAFERFMRGNDPEATPDQLRDASERHCRLGAAQVVLTALCNPDEEVALAGGRYGVSLLTFTQSVECNEEKDVDAITEMQSDTVEEAGLSKMQEAMMSALVHNPLEAVAGPVRLRSMGHKLVSTCLRVLEAAGMMHSLHNSSSGEAESEASLGRPGGDIESASQKHQEGDGSLLVQLITEMFDLLTRMSRNSPVMKALIVQFLLSEILNFVKVMEQTMFSYLNSHKLIAVKHFLLVMGLLIEVVKGNQHAAVIIAEGPLLELLQRILSKAVYDSFYDRIKGAVKLSVLKLMLALLEGSSVSQQSSIITRVKSSMQWRVFATHWAATANLLQMTARGMQQTSTASAASCCPAPSVPVSQHLGDDGRHDLNELPPEAGMDVVKGLLELQLKVEQESWGVGKGMRMRESGDPQGIGESLESVDNAVSTENLFEEIITFCIITRILLGNPDVTVNTAAGLSNKWLVKCIEMAVGMKEMVASVQIVRGSNLEHLHFRVPACCQRMKLDFEHVRRLRELIFYRNIYAEQERCTTQQSQLKLLELLQMGVHSIVRDQVISLSSRLVAARRNQSRKRRLALVLAITLNALYMAGFSERSARLAASEDLADPSTEAMDLSANAAAAADFPSHLRTWAMAGGMDVQEGREVLEAVLGHVLGAVHQFFLEYSDRMANTVAILHFVISLDRYHNDVLMAVPTETIYKLNSMSVKAAADATEKFHKGKLIGSWMLAFFDTSLTTLYTWEGLLSVLYLFCSFMGCMYCHLWFAFHLADLTVGSPTMRLLFLSISLNIGKLGQAALLGMLIIYAHAIFGYLVMREEHASGKCSDIAECAMSYMQHGIRGEGISESLEDQQNFLSLRTLLETSFQVMIVMVLLSIISGIIIDSFGELRDRVTQNLDRVANTCSLCGDDRQTVELKTHKSFEHHLFEVHSLWHLLDLMVYLDLKHSLNTLTAQETFVLTCLMNKSTSFLPKETFAEADGPLIEDSEALTVTSNVETSTHLKKLDLRMQLLESGLQDIATMLMKHQMQQSQRDAQKDNTTALRNWTTARRGVSMRSLYSGGSTLMKRVSRVIADETNAESESKSNLAPRPSARSSLSSNFGGEASVKPEGPQAKAGSHAVGRLRRRSQHETASSAVAAVTRVECTVREALQKGLLQVPSGAQQEQGAAEEASAAAEAAPLPNSAFNAAFEAEEPDRYADMEEEPMLDETMSEQSDVELAVPKPEPEPEPVGLGAMSQEPSSVTAGARTSPHRGHAHTHSLSMEMLTPSSQEGEKAGNPRSPQHQRSPSNPPMLSSASASKGSSPARPDLEETAHTTAPAQSGAGACATLRQLPMPKCEGSLYLLSASLASWVYCRAAPGTQWVHVARRTTESTKGAQQAGTLPVTRAFERFPSRRKDGQEEAQEARTPSWAAALESSDEEEFPTTPASGNGRAPLRIHTSSQGLETPPKSAVSGGGGSAKTPLTGRRVETPAKNAEPGEDSGARPSPFTPREADTRPRSVSRPRESESRESISAYGSASSRSSSMDSVADSMERAYDVLSSGKKADRSPRGSRASTRAASPTSVTSSKRSAGSEVNRFTTATGIHVQKLHSDSDDQDDDDDDGDDDDDDNQTARDDVSISSRGSGSVASMSSQQQKDDASGTSESRYSRMLRRRQFKSMMRLKRACTMAASNVLDSDEDEDENMNLDTYDYNDNEVGEDKPKTIHPSVGMFIS</sequence>
<feature type="domain" description="RIH" evidence="3">
    <location>
        <begin position="787"/>
        <end position="992"/>
    </location>
</feature>